<feature type="compositionally biased region" description="Polar residues" evidence="5">
    <location>
        <begin position="37"/>
        <end position="46"/>
    </location>
</feature>
<comment type="subcellular location">
    <subcellularLocation>
        <location evidence="1">Membrane</location>
        <topology evidence="1">Multi-pass membrane protein</topology>
    </subcellularLocation>
</comment>
<feature type="transmembrane region" description="Helical" evidence="6">
    <location>
        <begin position="319"/>
        <end position="337"/>
    </location>
</feature>
<reference evidence="8 10" key="2">
    <citation type="journal article" date="2013" name="Nature">
        <title>Insights into bilaterian evolution from three spiralian genomes.</title>
        <authorList>
            <person name="Simakov O."/>
            <person name="Marletaz F."/>
            <person name="Cho S.J."/>
            <person name="Edsinger-Gonzales E."/>
            <person name="Havlak P."/>
            <person name="Hellsten U."/>
            <person name="Kuo D.H."/>
            <person name="Larsson T."/>
            <person name="Lv J."/>
            <person name="Arendt D."/>
            <person name="Savage R."/>
            <person name="Osoegawa K."/>
            <person name="de Jong P."/>
            <person name="Grimwood J."/>
            <person name="Chapman J.A."/>
            <person name="Shapiro H."/>
            <person name="Aerts A."/>
            <person name="Otillar R.P."/>
            <person name="Terry A.Y."/>
            <person name="Boore J.L."/>
            <person name="Grigoriev I.V."/>
            <person name="Lindberg D.R."/>
            <person name="Seaver E.C."/>
            <person name="Weisblat D.A."/>
            <person name="Putnam N.H."/>
            <person name="Rokhsar D.S."/>
        </authorList>
    </citation>
    <scope>NUCLEOTIDE SEQUENCE</scope>
</reference>
<reference evidence="9" key="3">
    <citation type="submission" date="2015-06" db="UniProtKB">
        <authorList>
            <consortium name="EnsemblMetazoa"/>
        </authorList>
    </citation>
    <scope>IDENTIFICATION</scope>
</reference>
<feature type="transmembrane region" description="Helical" evidence="6">
    <location>
        <begin position="411"/>
        <end position="429"/>
    </location>
</feature>
<sequence>MNERSTNNLFDENADTNDFYNECYKGDGVPHVEETSHQTNRSSENISVTDSKSKSVGSSYDSEEATVLFDDLMEIIGEFGPYQFLIFLTFTIGMMIEVVLVMTYVFAGATPSDFYCKVPSIGHLNLSESLLKNITVNGTNQCAMYDRDYSNWTLETVNQWRNDPNQFGNRSVPCKYGWIFDRSVYEETIVTQWNLVCDDVWKSSFVYSAVGIGQLLGALMWGILIDKFGRRWPYVYAMVAMVLLAGGASFSPRYYVYCILQFVMGIHTVAAYSVGTSVAVEITGIKVRGHLSTAVNYFWSFGYMLLPLIAYYVRSWFKLQRYISIASLILLSLLIFIKESPRWLYTHDKKEDANAILRQIAKCNKKEFPENTHYCWKMQEAEVKQLFIVLWILRRRLIQSGTKVCRQLWKVWEFSNSLVYFGISLYLPTLSESPYLNFFISGAVELPGYIIAQLSIAFLGRKKPLSCVMMFAGICLYILLIIEKKDLQWTRIMLVLIGKMCVTASWSMAICFTNELYPTMLRGRGLLTCTLFGNLGNALSPQINLLGQLMNPIIPPFVFASLSVISSTICLLLPETKGMPLYDTVEEMRNNVSIKSF</sequence>
<dbReference type="CTD" id="20215083"/>
<accession>T1G1Y5</accession>
<evidence type="ECO:0000259" key="7">
    <source>
        <dbReference type="PROSITE" id="PS50850"/>
    </source>
</evidence>
<dbReference type="InParanoid" id="T1G1Y5"/>
<dbReference type="InterPro" id="IPR020846">
    <property type="entry name" value="MFS_dom"/>
</dbReference>
<dbReference type="Pfam" id="PF00083">
    <property type="entry name" value="Sugar_tr"/>
    <property type="match status" value="1"/>
</dbReference>
<gene>
    <name evidence="9" type="primary">20215083</name>
    <name evidence="8" type="ORF">HELRODRAFT_74952</name>
</gene>
<dbReference type="RefSeq" id="XP_009013382.1">
    <property type="nucleotide sequence ID" value="XM_009015134.1"/>
</dbReference>
<dbReference type="EnsemblMetazoa" id="HelroT74952">
    <property type="protein sequence ID" value="HelroP74952"/>
    <property type="gene ID" value="HelroG74952"/>
</dbReference>
<feature type="transmembrane region" description="Helical" evidence="6">
    <location>
        <begin position="464"/>
        <end position="482"/>
    </location>
</feature>
<feature type="transmembrane region" description="Helical" evidence="6">
    <location>
        <begin position="254"/>
        <end position="274"/>
    </location>
</feature>
<dbReference type="eggNOG" id="KOG0255">
    <property type="taxonomic scope" value="Eukaryota"/>
</dbReference>
<dbReference type="InterPro" id="IPR005828">
    <property type="entry name" value="MFS_sugar_transport-like"/>
</dbReference>
<proteinExistence type="predicted"/>
<evidence type="ECO:0000256" key="2">
    <source>
        <dbReference type="ARBA" id="ARBA00022692"/>
    </source>
</evidence>
<dbReference type="PROSITE" id="PS50850">
    <property type="entry name" value="MFS"/>
    <property type="match status" value="1"/>
</dbReference>
<organism evidence="9 10">
    <name type="scientific">Helobdella robusta</name>
    <name type="common">Californian leech</name>
    <dbReference type="NCBI Taxonomy" id="6412"/>
    <lineage>
        <taxon>Eukaryota</taxon>
        <taxon>Metazoa</taxon>
        <taxon>Spiralia</taxon>
        <taxon>Lophotrochozoa</taxon>
        <taxon>Annelida</taxon>
        <taxon>Clitellata</taxon>
        <taxon>Hirudinea</taxon>
        <taxon>Rhynchobdellida</taxon>
        <taxon>Glossiphoniidae</taxon>
        <taxon>Helobdella</taxon>
    </lineage>
</organism>
<dbReference type="Gene3D" id="1.20.1250.20">
    <property type="entry name" value="MFS general substrate transporter like domains"/>
    <property type="match status" value="1"/>
</dbReference>
<dbReference type="HOGENOM" id="CLU_001265_33_4_1"/>
<feature type="transmembrane region" description="Helical" evidence="6">
    <location>
        <begin position="488"/>
        <end position="513"/>
    </location>
</feature>
<evidence type="ECO:0000256" key="6">
    <source>
        <dbReference type="SAM" id="Phobius"/>
    </source>
</evidence>
<protein>
    <recommendedName>
        <fullName evidence="7">Major facilitator superfamily (MFS) profile domain-containing protein</fullName>
    </recommendedName>
</protein>
<keyword evidence="3 6" id="KW-1133">Transmembrane helix</keyword>
<dbReference type="STRING" id="6412.T1G1Y5"/>
<dbReference type="GO" id="GO:0016020">
    <property type="term" value="C:membrane"/>
    <property type="evidence" value="ECO:0007669"/>
    <property type="project" value="UniProtKB-SubCell"/>
</dbReference>
<evidence type="ECO:0000256" key="3">
    <source>
        <dbReference type="ARBA" id="ARBA00022989"/>
    </source>
</evidence>
<dbReference type="GeneID" id="20215083"/>
<name>T1G1Y5_HELRO</name>
<dbReference type="EMBL" id="AMQM01003258">
    <property type="status" value="NOT_ANNOTATED_CDS"/>
    <property type="molecule type" value="Genomic_DNA"/>
</dbReference>
<feature type="transmembrane region" description="Helical" evidence="6">
    <location>
        <begin position="205"/>
        <end position="225"/>
    </location>
</feature>
<dbReference type="EMBL" id="KB096080">
    <property type="protein sequence ID" value="ESO08452.1"/>
    <property type="molecule type" value="Genomic_DNA"/>
</dbReference>
<evidence type="ECO:0000313" key="8">
    <source>
        <dbReference type="EMBL" id="ESO08452.1"/>
    </source>
</evidence>
<feature type="transmembrane region" description="Helical" evidence="6">
    <location>
        <begin position="84"/>
        <end position="107"/>
    </location>
</feature>
<evidence type="ECO:0000256" key="4">
    <source>
        <dbReference type="ARBA" id="ARBA00023136"/>
    </source>
</evidence>
<feature type="transmembrane region" description="Helical" evidence="6">
    <location>
        <begin position="435"/>
        <end position="452"/>
    </location>
</feature>
<feature type="transmembrane region" description="Helical" evidence="6">
    <location>
        <begin position="232"/>
        <end position="248"/>
    </location>
</feature>
<keyword evidence="10" id="KW-1185">Reference proteome</keyword>
<reference evidence="10" key="1">
    <citation type="submission" date="2012-12" db="EMBL/GenBank/DDBJ databases">
        <authorList>
            <person name="Hellsten U."/>
            <person name="Grimwood J."/>
            <person name="Chapman J.A."/>
            <person name="Shapiro H."/>
            <person name="Aerts A."/>
            <person name="Otillar R.P."/>
            <person name="Terry A.Y."/>
            <person name="Boore J.L."/>
            <person name="Simakov O."/>
            <person name="Marletaz F."/>
            <person name="Cho S.-J."/>
            <person name="Edsinger-Gonzales E."/>
            <person name="Havlak P."/>
            <person name="Kuo D.-H."/>
            <person name="Larsson T."/>
            <person name="Lv J."/>
            <person name="Arendt D."/>
            <person name="Savage R."/>
            <person name="Osoegawa K."/>
            <person name="de Jong P."/>
            <person name="Lindberg D.R."/>
            <person name="Seaver E.C."/>
            <person name="Weisblat D.A."/>
            <person name="Putnam N.H."/>
            <person name="Grigoriev I.V."/>
            <person name="Rokhsar D.S."/>
        </authorList>
    </citation>
    <scope>NUCLEOTIDE SEQUENCE</scope>
</reference>
<feature type="domain" description="Major facilitator superfamily (MFS) profile" evidence="7">
    <location>
        <begin position="86"/>
        <end position="578"/>
    </location>
</feature>
<dbReference type="CDD" id="cd17317">
    <property type="entry name" value="MFS_SLC22"/>
    <property type="match status" value="1"/>
</dbReference>
<dbReference type="OrthoDB" id="10021984at2759"/>
<feature type="transmembrane region" description="Helical" evidence="6">
    <location>
        <begin position="294"/>
        <end position="313"/>
    </location>
</feature>
<dbReference type="InterPro" id="IPR036259">
    <property type="entry name" value="MFS_trans_sf"/>
</dbReference>
<dbReference type="PANTHER" id="PTHR24064">
    <property type="entry name" value="SOLUTE CARRIER FAMILY 22 MEMBER"/>
    <property type="match status" value="1"/>
</dbReference>
<keyword evidence="4 6" id="KW-0472">Membrane</keyword>
<evidence type="ECO:0000256" key="1">
    <source>
        <dbReference type="ARBA" id="ARBA00004141"/>
    </source>
</evidence>
<dbReference type="KEGG" id="hro:HELRODRAFT_74952"/>
<dbReference type="SUPFAM" id="SSF103473">
    <property type="entry name" value="MFS general substrate transporter"/>
    <property type="match status" value="1"/>
</dbReference>
<feature type="compositionally biased region" description="Low complexity" evidence="5">
    <location>
        <begin position="47"/>
        <end position="58"/>
    </location>
</feature>
<dbReference type="Proteomes" id="UP000015101">
    <property type="component" value="Unassembled WGS sequence"/>
</dbReference>
<evidence type="ECO:0000256" key="5">
    <source>
        <dbReference type="SAM" id="MobiDB-lite"/>
    </source>
</evidence>
<dbReference type="OMA" id="FPENTHY"/>
<feature type="region of interest" description="Disordered" evidence="5">
    <location>
        <begin position="30"/>
        <end position="58"/>
    </location>
</feature>
<dbReference type="GO" id="GO:0022857">
    <property type="term" value="F:transmembrane transporter activity"/>
    <property type="evidence" value="ECO:0007669"/>
    <property type="project" value="InterPro"/>
</dbReference>
<dbReference type="AlphaFoldDB" id="T1G1Y5"/>
<evidence type="ECO:0000313" key="9">
    <source>
        <dbReference type="EnsemblMetazoa" id="HelroP74952"/>
    </source>
</evidence>
<evidence type="ECO:0000313" key="10">
    <source>
        <dbReference type="Proteomes" id="UP000015101"/>
    </source>
</evidence>
<keyword evidence="2 6" id="KW-0812">Transmembrane</keyword>